<protein>
    <submittedName>
        <fullName evidence="2">Nitroreductase family protein</fullName>
    </submittedName>
</protein>
<organism evidence="2">
    <name type="scientific">Intestinibacter bartlettii</name>
    <dbReference type="NCBI Taxonomy" id="261299"/>
    <lineage>
        <taxon>Bacteria</taxon>
        <taxon>Bacillati</taxon>
        <taxon>Bacillota</taxon>
        <taxon>Clostridia</taxon>
        <taxon>Peptostreptococcales</taxon>
        <taxon>Peptostreptococcaceae</taxon>
        <taxon>Intestinibacter</taxon>
    </lineage>
</organism>
<reference evidence="2" key="1">
    <citation type="submission" date="2019-11" db="EMBL/GenBank/DDBJ databases">
        <authorList>
            <person name="Feng L."/>
        </authorList>
    </citation>
    <scope>NUCLEOTIDE SEQUENCE</scope>
    <source>
        <strain evidence="2">IbartlettiiLFYP30</strain>
    </source>
</reference>
<evidence type="ECO:0000259" key="1">
    <source>
        <dbReference type="Pfam" id="PF14512"/>
    </source>
</evidence>
<evidence type="ECO:0000313" key="2">
    <source>
        <dbReference type="EMBL" id="VYU38558.1"/>
    </source>
</evidence>
<feature type="domain" description="Putative nitroreductase TM1586" evidence="1">
    <location>
        <begin position="2"/>
        <end position="234"/>
    </location>
</feature>
<dbReference type="InterPro" id="IPR029478">
    <property type="entry name" value="TM1586_NiRdase"/>
</dbReference>
<name>A0A6N3EFL3_9FIRM</name>
<dbReference type="InterPro" id="IPR000415">
    <property type="entry name" value="Nitroreductase-like"/>
</dbReference>
<dbReference type="AlphaFoldDB" id="A0A6N3EFL3"/>
<accession>A0A6N3EFL3</accession>
<dbReference type="Gene3D" id="3.40.109.10">
    <property type="entry name" value="NADH Oxidase"/>
    <property type="match status" value="1"/>
</dbReference>
<dbReference type="Gene3D" id="3.40.109.30">
    <property type="entry name" value="putative nitroreductase (tm1586), domain 2"/>
    <property type="match status" value="1"/>
</dbReference>
<dbReference type="RefSeq" id="WP_147617523.1">
    <property type="nucleotide sequence ID" value="NZ_CABIXZ010000006.1"/>
</dbReference>
<proteinExistence type="predicted"/>
<dbReference type="SUPFAM" id="SSF55469">
    <property type="entry name" value="FMN-dependent nitroreductase-like"/>
    <property type="match status" value="1"/>
</dbReference>
<sequence length="266" mass="31250">MELYDAIFYRKSIEFYSTKPITEFLMEEVKKLCSNITYLNSNLNIKAHVIDRGHLINFSTHNKIQIKAPHYILITSNQGENYLENIGYALQEVTLEMACLGLGTTWLKCMLSREEVEEFVNLDKIDGQDESEIEYPQAIIAFGYPEEGEALFRSSSAIHDRHKMKHICKTYDEKWFNALNALRVAPSISNCQPWTLEQRENGFDIFENEYKKKSDIEKYIKMSMGVALKHFEIACRYDNIEIEYRKFDVKNKRKKSYFISVLEKTI</sequence>
<gene>
    <name evidence="2" type="ORF">IBLFYP30_00236</name>
</gene>
<dbReference type="GO" id="GO:0016491">
    <property type="term" value="F:oxidoreductase activity"/>
    <property type="evidence" value="ECO:0007669"/>
    <property type="project" value="InterPro"/>
</dbReference>
<dbReference type="EMBL" id="CACRUE010000034">
    <property type="protein sequence ID" value="VYU38558.1"/>
    <property type="molecule type" value="Genomic_DNA"/>
</dbReference>
<dbReference type="Pfam" id="PF14512">
    <property type="entry name" value="TM1586_NiRdase"/>
    <property type="match status" value="1"/>
</dbReference>